<organism evidence="2">
    <name type="scientific">Symploca sp. SIO1C4</name>
    <dbReference type="NCBI Taxonomy" id="2607765"/>
    <lineage>
        <taxon>Bacteria</taxon>
        <taxon>Bacillati</taxon>
        <taxon>Cyanobacteriota</taxon>
        <taxon>Cyanophyceae</taxon>
        <taxon>Coleofasciculales</taxon>
        <taxon>Coleofasciculaceae</taxon>
        <taxon>Symploca</taxon>
    </lineage>
</organism>
<dbReference type="EMBL" id="JAAHFQ010000068">
    <property type="protein sequence ID" value="NER27060.1"/>
    <property type="molecule type" value="Genomic_DNA"/>
</dbReference>
<dbReference type="InterPro" id="IPR008629">
    <property type="entry name" value="GUN4-like"/>
</dbReference>
<dbReference type="PANTHER" id="PTHR34800:SF1">
    <property type="entry name" value="TETRAPYRROLE-BINDING PROTEIN, CHLOROPLASTIC"/>
    <property type="match status" value="1"/>
</dbReference>
<accession>A0A6B3N647</accession>
<dbReference type="GO" id="GO:0046906">
    <property type="term" value="F:tetrapyrrole binding"/>
    <property type="evidence" value="ECO:0007669"/>
    <property type="project" value="TreeGrafter"/>
</dbReference>
<dbReference type="PANTHER" id="PTHR34800">
    <property type="entry name" value="TETRAPYRROLE-BINDING PROTEIN, CHLOROPLASTIC"/>
    <property type="match status" value="1"/>
</dbReference>
<dbReference type="CDD" id="cd16383">
    <property type="entry name" value="GUN4"/>
    <property type="match status" value="1"/>
</dbReference>
<evidence type="ECO:0000313" key="2">
    <source>
        <dbReference type="EMBL" id="NER27060.1"/>
    </source>
</evidence>
<dbReference type="Gene3D" id="1.25.40.620">
    <property type="match status" value="1"/>
</dbReference>
<protein>
    <submittedName>
        <fullName evidence="2">GUN4 domain-containing protein</fullName>
    </submittedName>
</protein>
<feature type="domain" description="GUN4-like" evidence="1">
    <location>
        <begin position="61"/>
        <end position="195"/>
    </location>
</feature>
<dbReference type="SUPFAM" id="SSF140869">
    <property type="entry name" value="GUN4-like"/>
    <property type="match status" value="1"/>
</dbReference>
<comment type="caution">
    <text evidence="2">The sequence shown here is derived from an EMBL/GenBank/DDBJ whole genome shotgun (WGS) entry which is preliminary data.</text>
</comment>
<dbReference type="GO" id="GO:0030288">
    <property type="term" value="C:outer membrane-bounded periplasmic space"/>
    <property type="evidence" value="ECO:0007669"/>
    <property type="project" value="TreeGrafter"/>
</dbReference>
<gene>
    <name evidence="2" type="ORF">F6J89_05350</name>
</gene>
<evidence type="ECO:0000259" key="1">
    <source>
        <dbReference type="Pfam" id="PF05419"/>
    </source>
</evidence>
<sequence>MTNLKEEGDSQLSTQLSEIKAQLSHLSKRLEGIETNLTQVSLLSEQVSRLEDNFMLVADIYRYQSLQNYLESGNWFEADKETIKLIQDIAGQTDLEELSPNDIKKFPCNGLRVIDKLWHTHSKGRFGFSVQLQIYQSLGGNLDTTIEQNQEIVEKFGEQVGWRANKKWLKCSDLDYSLKAPVGCHPSRWWNSPYGSKMTNYFLSRLMTCEL</sequence>
<proteinExistence type="predicted"/>
<dbReference type="Gene3D" id="1.10.10.1770">
    <property type="entry name" value="Gun4-like"/>
    <property type="match status" value="1"/>
</dbReference>
<dbReference type="Pfam" id="PF05419">
    <property type="entry name" value="GUN4"/>
    <property type="match status" value="1"/>
</dbReference>
<dbReference type="AlphaFoldDB" id="A0A6B3N647"/>
<name>A0A6B3N647_9CYAN</name>
<dbReference type="InterPro" id="IPR037215">
    <property type="entry name" value="GUN4-like_sf"/>
</dbReference>
<reference evidence="2" key="1">
    <citation type="submission" date="2019-11" db="EMBL/GenBank/DDBJ databases">
        <title>Genomic insights into an expanded diversity of filamentous marine cyanobacteria reveals the extraordinary biosynthetic potential of Moorea and Okeania.</title>
        <authorList>
            <person name="Ferreira Leao T."/>
            <person name="Wang M."/>
            <person name="Moss N."/>
            <person name="Da Silva R."/>
            <person name="Sanders J."/>
            <person name="Nurk S."/>
            <person name="Gurevich A."/>
            <person name="Humphrey G."/>
            <person name="Reher R."/>
            <person name="Zhu Q."/>
            <person name="Belda-Ferre P."/>
            <person name="Glukhov E."/>
            <person name="Rex R."/>
            <person name="Dorrestein P.C."/>
            <person name="Knight R."/>
            <person name="Pevzner P."/>
            <person name="Gerwick W.H."/>
            <person name="Gerwick L."/>
        </authorList>
    </citation>
    <scope>NUCLEOTIDE SEQUENCE</scope>
    <source>
        <strain evidence="2">SIO1C4</strain>
    </source>
</reference>